<sequence length="82" mass="9461">MTKSFFGGVVVSQEVDAIARELIEEFQIPKLHNLAFMLNVNKCFNDHQALRLWLQRQLDDGQANYANLAMKARLYLTNLAYT</sequence>
<protein>
    <submittedName>
        <fullName evidence="1">Uncharacterized protein</fullName>
    </submittedName>
</protein>
<dbReference type="AlphaFoldDB" id="N8RSM4"/>
<evidence type="ECO:0000313" key="1">
    <source>
        <dbReference type="EMBL" id="ENU37122.1"/>
    </source>
</evidence>
<keyword evidence="2" id="KW-1185">Reference proteome</keyword>
<dbReference type="HOGENOM" id="CLU_2550629_0_0_6"/>
<proteinExistence type="predicted"/>
<dbReference type="GeneID" id="99692198"/>
<name>N8RSM4_9GAMM</name>
<organism evidence="1 2">
    <name type="scientific">Acinetobacter parvus DSM 16617 = CIP 108168</name>
    <dbReference type="NCBI Taxonomy" id="981333"/>
    <lineage>
        <taxon>Bacteria</taxon>
        <taxon>Pseudomonadati</taxon>
        <taxon>Pseudomonadota</taxon>
        <taxon>Gammaproteobacteria</taxon>
        <taxon>Moraxellales</taxon>
        <taxon>Moraxellaceae</taxon>
        <taxon>Acinetobacter</taxon>
    </lineage>
</organism>
<evidence type="ECO:0000313" key="2">
    <source>
        <dbReference type="Proteomes" id="UP000023776"/>
    </source>
</evidence>
<gene>
    <name evidence="1" type="ORF">F988_00695</name>
</gene>
<reference evidence="1 2" key="1">
    <citation type="submission" date="2013-02" db="EMBL/GenBank/DDBJ databases">
        <title>The Genome Sequence of Acinetobacter parvus CIP 108168.</title>
        <authorList>
            <consortium name="The Broad Institute Genome Sequencing Platform"/>
            <consortium name="The Broad Institute Genome Sequencing Center for Infectious Disease"/>
            <person name="Cerqueira G."/>
            <person name="Feldgarden M."/>
            <person name="Courvalin P."/>
            <person name="Perichon B."/>
            <person name="Grillot-Courvalin C."/>
            <person name="Clermont D."/>
            <person name="Rocha E."/>
            <person name="Yoon E.-J."/>
            <person name="Nemec A."/>
            <person name="Walker B."/>
            <person name="Young S.K."/>
            <person name="Zeng Q."/>
            <person name="Gargeya S."/>
            <person name="Fitzgerald M."/>
            <person name="Haas B."/>
            <person name="Abouelleil A."/>
            <person name="Alvarado L."/>
            <person name="Arachchi H.M."/>
            <person name="Berlin A.M."/>
            <person name="Chapman S.B."/>
            <person name="Dewar J."/>
            <person name="Goldberg J."/>
            <person name="Griggs A."/>
            <person name="Gujja S."/>
            <person name="Hansen M."/>
            <person name="Howarth C."/>
            <person name="Imamovic A."/>
            <person name="Larimer J."/>
            <person name="McCowan C."/>
            <person name="Murphy C."/>
            <person name="Neiman D."/>
            <person name="Pearson M."/>
            <person name="Priest M."/>
            <person name="Roberts A."/>
            <person name="Saif S."/>
            <person name="Shea T."/>
            <person name="Sisk P."/>
            <person name="Sykes S."/>
            <person name="Wortman J."/>
            <person name="Nusbaum C."/>
            <person name="Birren B."/>
        </authorList>
    </citation>
    <scope>NUCLEOTIDE SEQUENCE [LARGE SCALE GENOMIC DNA]</scope>
    <source>
        <strain evidence="1 2">CIP 108168</strain>
    </source>
</reference>
<dbReference type="Proteomes" id="UP000023776">
    <property type="component" value="Unassembled WGS sequence"/>
</dbReference>
<dbReference type="RefSeq" id="WP_004644829.1">
    <property type="nucleotide sequence ID" value="NZ_AIEB01000047.1"/>
</dbReference>
<dbReference type="EMBL" id="APOM01000014">
    <property type="protein sequence ID" value="ENU37122.1"/>
    <property type="molecule type" value="Genomic_DNA"/>
</dbReference>
<accession>N8RSM4</accession>
<comment type="caution">
    <text evidence="1">The sequence shown here is derived from an EMBL/GenBank/DDBJ whole genome shotgun (WGS) entry which is preliminary data.</text>
</comment>
<dbReference type="PATRIC" id="fig|981333.9.peg.702"/>